<dbReference type="InterPro" id="IPR001764">
    <property type="entry name" value="Glyco_hydro_3_N"/>
</dbReference>
<dbReference type="GO" id="GO:0005975">
    <property type="term" value="P:carbohydrate metabolic process"/>
    <property type="evidence" value="ECO:0007669"/>
    <property type="project" value="InterPro"/>
</dbReference>
<evidence type="ECO:0000313" key="10">
    <source>
        <dbReference type="Proteomes" id="UP000018291"/>
    </source>
</evidence>
<keyword evidence="4 9" id="KW-0378">Hydrolase</keyword>
<keyword evidence="10" id="KW-1185">Reference proteome</keyword>
<gene>
    <name evidence="9" type="ORF">BN381_100062</name>
</gene>
<dbReference type="EMBL" id="CANL01000002">
    <property type="protein sequence ID" value="CCM62175.1"/>
    <property type="molecule type" value="Genomic_DNA"/>
</dbReference>
<comment type="similarity">
    <text evidence="2">Belongs to the glycosyl hydrolase 3 family.</text>
</comment>
<protein>
    <recommendedName>
        <fullName evidence="3">beta-N-acetylhexosaminidase</fullName>
        <ecNumber evidence="3">3.2.1.52</ecNumber>
    </recommendedName>
</protein>
<comment type="caution">
    <text evidence="9">The sequence shown here is derived from an EMBL/GenBank/DDBJ whole genome shotgun (WGS) entry which is preliminary data.</text>
</comment>
<feature type="chain" id="PRO_5039175701" description="beta-N-acetylhexosaminidase" evidence="7">
    <location>
        <begin position="20"/>
        <end position="427"/>
    </location>
</feature>
<accession>R4YW94</accession>
<evidence type="ECO:0000256" key="1">
    <source>
        <dbReference type="ARBA" id="ARBA00001231"/>
    </source>
</evidence>
<feature type="signal peptide" evidence="7">
    <location>
        <begin position="1"/>
        <end position="19"/>
    </location>
</feature>
<dbReference type="SUPFAM" id="SSF51445">
    <property type="entry name" value="(Trans)glycosidases"/>
    <property type="match status" value="1"/>
</dbReference>
<dbReference type="GO" id="GO:0009254">
    <property type="term" value="P:peptidoglycan turnover"/>
    <property type="evidence" value="ECO:0007669"/>
    <property type="project" value="TreeGrafter"/>
</dbReference>
<dbReference type="PROSITE" id="PS51257">
    <property type="entry name" value="PROKAR_LIPOPROTEIN"/>
    <property type="match status" value="1"/>
</dbReference>
<dbReference type="STRING" id="1229780.BN381_100062"/>
<dbReference type="PANTHER" id="PTHR30480">
    <property type="entry name" value="BETA-HEXOSAMINIDASE-RELATED"/>
    <property type="match status" value="1"/>
</dbReference>
<dbReference type="EC" id="3.2.1.52" evidence="3"/>
<dbReference type="Pfam" id="PF00933">
    <property type="entry name" value="Glyco_hydro_3"/>
    <property type="match status" value="1"/>
</dbReference>
<keyword evidence="5" id="KW-0326">Glycosidase</keyword>
<evidence type="ECO:0000256" key="3">
    <source>
        <dbReference type="ARBA" id="ARBA00012663"/>
    </source>
</evidence>
<dbReference type="PANTHER" id="PTHR30480:SF13">
    <property type="entry name" value="BETA-HEXOSAMINIDASE"/>
    <property type="match status" value="1"/>
</dbReference>
<dbReference type="GO" id="GO:0004563">
    <property type="term" value="F:beta-N-acetylhexosaminidase activity"/>
    <property type="evidence" value="ECO:0007669"/>
    <property type="project" value="UniProtKB-EC"/>
</dbReference>
<proteinExistence type="inferred from homology"/>
<organism evidence="9 10">
    <name type="scientific">Candidatus Neomicrothrix parvicella RN1</name>
    <dbReference type="NCBI Taxonomy" id="1229780"/>
    <lineage>
        <taxon>Bacteria</taxon>
        <taxon>Bacillati</taxon>
        <taxon>Actinomycetota</taxon>
        <taxon>Acidimicrobiia</taxon>
        <taxon>Acidimicrobiales</taxon>
        <taxon>Microthrixaceae</taxon>
        <taxon>Candidatus Neomicrothrix</taxon>
    </lineage>
</organism>
<sequence>MITMLCRRGWLFVCVVLLAAGCGGGEDATSPQPSQTTSAAAETTAEAAIPTSSSSAVPSTTAQSPTTGVPATSTGPTSSAAASDGSDPTSWPLRQKLAQLLLPGFNAGPGGTSTSPSEVQALIDAGAGGVFVGRKEETLFASSVLTNARANTLPPFVATDGEGGQVDLLPSIMEPLPPAGEMAAWDTDRIRAAGASRGTNLAQRGVTVDFAPVLDVAGGTNPLGDRTWSAEPDEVVRTAGAFAEGLCSAGVLPTFKHFPGHGRADAHGDDAPARTPDLAAMEQSDLLPFKEMIASMGDRSLLMTGHLDVPGLTDGGEPFSLNPEAMKYLRDTMGYDGVTVTDELAEMGAITKRGISVPNAVEMALVAGNDMALYFGDVDQMNEVLDHLETVVAEGRLSEARVDRSLARILALKSSGACASPIAPQGG</sequence>
<dbReference type="InterPro" id="IPR017853">
    <property type="entry name" value="GH"/>
</dbReference>
<evidence type="ECO:0000256" key="7">
    <source>
        <dbReference type="SAM" id="SignalP"/>
    </source>
</evidence>
<evidence type="ECO:0000256" key="4">
    <source>
        <dbReference type="ARBA" id="ARBA00022801"/>
    </source>
</evidence>
<evidence type="ECO:0000256" key="6">
    <source>
        <dbReference type="SAM" id="MobiDB-lite"/>
    </source>
</evidence>
<keyword evidence="7" id="KW-0732">Signal</keyword>
<dbReference type="InterPro" id="IPR036962">
    <property type="entry name" value="Glyco_hydro_3_N_sf"/>
</dbReference>
<dbReference type="Proteomes" id="UP000018291">
    <property type="component" value="Unassembled WGS sequence"/>
</dbReference>
<comment type="catalytic activity">
    <reaction evidence="1">
        <text>Hydrolysis of terminal non-reducing N-acetyl-D-hexosamine residues in N-acetyl-beta-D-hexosaminides.</text>
        <dbReference type="EC" id="3.2.1.52"/>
    </reaction>
</comment>
<evidence type="ECO:0000313" key="9">
    <source>
        <dbReference type="EMBL" id="CCM62175.1"/>
    </source>
</evidence>
<feature type="compositionally biased region" description="Low complexity" evidence="6">
    <location>
        <begin position="32"/>
        <end position="90"/>
    </location>
</feature>
<dbReference type="eggNOG" id="COG1472">
    <property type="taxonomic scope" value="Bacteria"/>
</dbReference>
<dbReference type="InterPro" id="IPR050226">
    <property type="entry name" value="NagZ_Beta-hexosaminidase"/>
</dbReference>
<reference evidence="9 10" key="1">
    <citation type="journal article" date="2013" name="ISME J.">
        <title>Metabolic model for the filamentous 'Candidatus Microthrix parvicella' based on genomic and metagenomic analyses.</title>
        <authorList>
            <person name="Jon McIlroy S."/>
            <person name="Kristiansen R."/>
            <person name="Albertsen M."/>
            <person name="Michael Karst S."/>
            <person name="Rossetti S."/>
            <person name="Lund Nielsen J."/>
            <person name="Tandoi V."/>
            <person name="James Seviour R."/>
            <person name="Nielsen P.H."/>
        </authorList>
    </citation>
    <scope>NUCLEOTIDE SEQUENCE [LARGE SCALE GENOMIC DNA]</scope>
    <source>
        <strain evidence="9 10">RN1</strain>
    </source>
</reference>
<evidence type="ECO:0000256" key="5">
    <source>
        <dbReference type="ARBA" id="ARBA00023295"/>
    </source>
</evidence>
<feature type="region of interest" description="Disordered" evidence="6">
    <location>
        <begin position="24"/>
        <end position="90"/>
    </location>
</feature>
<evidence type="ECO:0000256" key="2">
    <source>
        <dbReference type="ARBA" id="ARBA00005336"/>
    </source>
</evidence>
<evidence type="ECO:0000259" key="8">
    <source>
        <dbReference type="Pfam" id="PF00933"/>
    </source>
</evidence>
<feature type="domain" description="Glycoside hydrolase family 3 N-terminal" evidence="8">
    <location>
        <begin position="93"/>
        <end position="411"/>
    </location>
</feature>
<name>R4YW94_9ACTN</name>
<dbReference type="Gene3D" id="3.20.20.300">
    <property type="entry name" value="Glycoside hydrolase, family 3, N-terminal domain"/>
    <property type="match status" value="1"/>
</dbReference>
<dbReference type="HOGENOM" id="CLU_008392_0_4_11"/>
<dbReference type="AlphaFoldDB" id="R4YW94"/>